<evidence type="ECO:0000313" key="2">
    <source>
        <dbReference type="Proteomes" id="UP000646386"/>
    </source>
</evidence>
<proteinExistence type="predicted"/>
<keyword evidence="2" id="KW-1185">Reference proteome</keyword>
<name>A0ABX8PQL8_9PSED</name>
<dbReference type="Proteomes" id="UP000646386">
    <property type="component" value="Chromosome"/>
</dbReference>
<dbReference type="EMBL" id="CP077089">
    <property type="protein sequence ID" value="QXI03685.1"/>
    <property type="molecule type" value="Genomic_DNA"/>
</dbReference>
<protein>
    <submittedName>
        <fullName evidence="1">Uncharacterized protein</fullName>
    </submittedName>
</protein>
<dbReference type="RefSeq" id="WP_186615654.1">
    <property type="nucleotide sequence ID" value="NZ_CP077089.1"/>
</dbReference>
<reference evidence="1 2" key="1">
    <citation type="journal article" date="2020" name="Microorganisms">
        <title>Reliable Identification of Environmental Pseudomonas Isolates Using the rpoD Gene.</title>
        <authorList>
            <consortium name="The Broad Institute Genome Sequencing Platform"/>
            <person name="Girard L."/>
            <person name="Lood C."/>
            <person name="Rokni-Zadeh H."/>
            <person name="van Noort V."/>
            <person name="Lavigne R."/>
            <person name="De Mot R."/>
        </authorList>
    </citation>
    <scope>NUCLEOTIDE SEQUENCE [LARGE SCALE GENOMIC DNA]</scope>
    <source>
        <strain evidence="1 2">ZA 5.3</strain>
    </source>
</reference>
<accession>A0ABX8PQL8</accession>
<reference evidence="1 2" key="2">
    <citation type="journal article" date="2021" name="Microorganisms">
        <title>The Ever-Expanding Pseudomonas Genus: Description of 43 New Species and Partition of the Pseudomonas putida Group.</title>
        <authorList>
            <person name="Girard L."/>
            <person name="Lood C."/>
            <person name="Hofte M."/>
            <person name="Vandamme P."/>
            <person name="Rokni-Zadeh H."/>
            <person name="van Noort V."/>
            <person name="Lavigne R."/>
            <person name="De Mot R."/>
        </authorList>
    </citation>
    <scope>NUCLEOTIDE SEQUENCE [LARGE SCALE GENOMIC DNA]</scope>
    <source>
        <strain evidence="1 2">ZA 5.3</strain>
    </source>
</reference>
<sequence length="52" mass="6030">MDEKIKQKDDFRRRNLDLSKPDALEVFEQLQKEATEASTALYDFCIKHGVSA</sequence>
<gene>
    <name evidence="1" type="ORF">HU718_016750</name>
</gene>
<organism evidence="1 2">
    <name type="scientific">Pseudomonas tensinigenes</name>
    <dbReference type="NCBI Taxonomy" id="2745511"/>
    <lineage>
        <taxon>Bacteria</taxon>
        <taxon>Pseudomonadati</taxon>
        <taxon>Pseudomonadota</taxon>
        <taxon>Gammaproteobacteria</taxon>
        <taxon>Pseudomonadales</taxon>
        <taxon>Pseudomonadaceae</taxon>
        <taxon>Pseudomonas</taxon>
    </lineage>
</organism>
<evidence type="ECO:0000313" key="1">
    <source>
        <dbReference type="EMBL" id="QXI03685.1"/>
    </source>
</evidence>